<keyword evidence="4" id="KW-1185">Reference proteome</keyword>
<reference evidence="3" key="3">
    <citation type="submission" date="2025-05" db="UniProtKB">
        <authorList>
            <consortium name="Ensembl"/>
        </authorList>
    </citation>
    <scope>IDENTIFICATION</scope>
</reference>
<dbReference type="STRING" id="8187.ENSLCAP00010004027"/>
<dbReference type="GO" id="GO:0005634">
    <property type="term" value="C:nucleus"/>
    <property type="evidence" value="ECO:0007669"/>
    <property type="project" value="TreeGrafter"/>
</dbReference>
<dbReference type="KEGG" id="lcf:108899416"/>
<dbReference type="GO" id="GO:0044773">
    <property type="term" value="P:mitotic DNA damage checkpoint signaling"/>
    <property type="evidence" value="ECO:0007669"/>
    <property type="project" value="TreeGrafter"/>
</dbReference>
<reference evidence="5 6" key="2">
    <citation type="submission" date="2025-04" db="UniProtKB">
        <authorList>
            <consortium name="RefSeq"/>
        </authorList>
    </citation>
    <scope>IDENTIFICATION</scope>
    <source>
        <tissue evidence="5 6">Brain</tissue>
    </source>
</reference>
<reference evidence="4" key="1">
    <citation type="submission" date="2015-09" db="EMBL/GenBank/DDBJ databases">
        <authorList>
            <person name="Sai Rama Sridatta P."/>
        </authorList>
    </citation>
    <scope>NUCLEOTIDE SEQUENCE [LARGE SCALE GENOMIC DNA]</scope>
</reference>
<dbReference type="OrthoDB" id="4062651at2759"/>
<dbReference type="CDD" id="cd00180">
    <property type="entry name" value="PKc"/>
    <property type="match status" value="1"/>
</dbReference>
<dbReference type="GeneTree" id="ENSGT00410000029015"/>
<accession>A0A4W6BS96</accession>
<dbReference type="SUPFAM" id="SSF56112">
    <property type="entry name" value="Protein kinase-like (PK-like)"/>
    <property type="match status" value="1"/>
</dbReference>
<dbReference type="Proteomes" id="UP000314980">
    <property type="component" value="Unassembled WGS sequence"/>
</dbReference>
<dbReference type="RefSeq" id="XP_018555349.1">
    <property type="nucleotide sequence ID" value="XM_018699833.1"/>
</dbReference>
<dbReference type="InterPro" id="IPR008271">
    <property type="entry name" value="Ser/Thr_kinase_AS"/>
</dbReference>
<dbReference type="Gene3D" id="1.10.510.10">
    <property type="entry name" value="Transferase(Phosphotransferase) domain 1"/>
    <property type="match status" value="1"/>
</dbReference>
<proteinExistence type="predicted"/>
<dbReference type="PROSITE" id="PS00108">
    <property type="entry name" value="PROTEIN_KINASE_ST"/>
    <property type="match status" value="1"/>
</dbReference>
<sequence length="442" mass="49831">MAYSTGTLAQGCFGKVYKEKYNDTWAAVKKVPHHLINRKDLERECEVYNKANHPNIVKLLGNITLRDSKWIIPLEFIFGEDLETTIFKASKSKIQLTPANKGTIIIGMCEGLLHLHSKDIVHQDLKPENIMVEHNTNRAVIIDLGLAKFFRHGLNSAMDMGNEAYSAPEVLQRCSQRDQRSDVWAMGKIIAELCARIRLYTPSVCPAKIKETLQDQPYCKAVCRMVEPDPSLRATMGGVISEIRRAGGAGIVINTPVQKEHLKAPSPNVNRSPSPLRRDPSPLNRTPSPFNRDPSPLNRAPSPFNRDPSPLNRVPSPFNRDPSPLNKVPSPFNRDPLPLKMSPSPLHFERSPRPDYRALYQDKNKNQALVPAGGADLTQDFMKMKLYQEAAKDLPCNLPTTGRVVVRRFEEKNGEVETWEQKEVVTRDGKIVKFDDVKFNSK</sequence>
<evidence type="ECO:0000256" key="1">
    <source>
        <dbReference type="SAM" id="MobiDB-lite"/>
    </source>
</evidence>
<evidence type="ECO:0000259" key="2">
    <source>
        <dbReference type="PROSITE" id="PS50011"/>
    </source>
</evidence>
<dbReference type="SMART" id="SM00220">
    <property type="entry name" value="S_TKc"/>
    <property type="match status" value="1"/>
</dbReference>
<dbReference type="PANTHER" id="PTHR44167">
    <property type="entry name" value="OVARIAN-SPECIFIC SERINE/THREONINE-PROTEIN KINASE LOK-RELATED"/>
    <property type="match status" value="1"/>
</dbReference>
<feature type="region of interest" description="Disordered" evidence="1">
    <location>
        <begin position="256"/>
        <end position="348"/>
    </location>
</feature>
<dbReference type="PANTHER" id="PTHR44167:SF32">
    <property type="entry name" value="CBL-INTERACTING SERINE_THREONINE-PROTEIN KINASE 25-LIKE"/>
    <property type="match status" value="1"/>
</dbReference>
<dbReference type="Pfam" id="PF00069">
    <property type="entry name" value="Pkinase"/>
    <property type="match status" value="1"/>
</dbReference>
<gene>
    <name evidence="3 5 6" type="primary">zmp:0000000881</name>
</gene>
<keyword evidence="5 6" id="KW-0418">Kinase</keyword>
<feature type="compositionally biased region" description="Low complexity" evidence="1">
    <location>
        <begin position="270"/>
        <end position="285"/>
    </location>
</feature>
<dbReference type="PROSITE" id="PS50011">
    <property type="entry name" value="PROTEIN_KINASE_DOM"/>
    <property type="match status" value="1"/>
</dbReference>
<dbReference type="InterPro" id="IPR011009">
    <property type="entry name" value="Kinase-like_dom_sf"/>
</dbReference>
<dbReference type="CTD" id="100332827"/>
<dbReference type="GO" id="GO:0004674">
    <property type="term" value="F:protein serine/threonine kinase activity"/>
    <property type="evidence" value="ECO:0007669"/>
    <property type="project" value="TreeGrafter"/>
</dbReference>
<dbReference type="RefSeq" id="XP_018555350.1">
    <property type="nucleotide sequence ID" value="XM_018699834.2"/>
</dbReference>
<feature type="domain" description="Protein kinase" evidence="2">
    <location>
        <begin position="2"/>
        <end position="245"/>
    </location>
</feature>
<dbReference type="Ensembl" id="ENSLCAT00010004133.1">
    <property type="protein sequence ID" value="ENSLCAP00010004027.1"/>
    <property type="gene ID" value="ENSLCAG00010002055.1"/>
</dbReference>
<dbReference type="GeneID" id="108899416"/>
<dbReference type="AlphaFoldDB" id="A0A4W6BS96"/>
<protein>
    <submittedName>
        <fullName evidence="5 6">Serine/threonine-protein kinase Nek8</fullName>
    </submittedName>
</protein>
<dbReference type="Proteomes" id="UP000694890">
    <property type="component" value="Linkage group LG15"/>
</dbReference>
<dbReference type="InParanoid" id="A0A4W6BS96"/>
<evidence type="ECO:0000313" key="4">
    <source>
        <dbReference type="Proteomes" id="UP000314980"/>
    </source>
</evidence>
<evidence type="ECO:0000313" key="3">
    <source>
        <dbReference type="Ensembl" id="ENSLCAP00010004027.1"/>
    </source>
</evidence>
<keyword evidence="5 6" id="KW-0808">Transferase</keyword>
<evidence type="ECO:0000313" key="5">
    <source>
        <dbReference type="RefSeq" id="XP_018555349.1"/>
    </source>
</evidence>
<evidence type="ECO:0000313" key="6">
    <source>
        <dbReference type="RefSeq" id="XP_018555350.1"/>
    </source>
</evidence>
<dbReference type="InterPro" id="IPR000719">
    <property type="entry name" value="Prot_kinase_dom"/>
</dbReference>
<name>A0A4W6BS96_LATCA</name>
<organism evidence="3 4">
    <name type="scientific">Lates calcarifer</name>
    <name type="common">Barramundi</name>
    <name type="synonym">Holocentrus calcarifer</name>
    <dbReference type="NCBI Taxonomy" id="8187"/>
    <lineage>
        <taxon>Eukaryota</taxon>
        <taxon>Metazoa</taxon>
        <taxon>Chordata</taxon>
        <taxon>Craniata</taxon>
        <taxon>Vertebrata</taxon>
        <taxon>Euteleostomi</taxon>
        <taxon>Actinopterygii</taxon>
        <taxon>Neopterygii</taxon>
        <taxon>Teleostei</taxon>
        <taxon>Neoteleostei</taxon>
        <taxon>Acanthomorphata</taxon>
        <taxon>Carangaria</taxon>
        <taxon>Carangaria incertae sedis</taxon>
        <taxon>Centropomidae</taxon>
        <taxon>Lates</taxon>
    </lineage>
</organism>
<dbReference type="GO" id="GO:0005524">
    <property type="term" value="F:ATP binding"/>
    <property type="evidence" value="ECO:0007669"/>
    <property type="project" value="InterPro"/>
</dbReference>